<organism evidence="3 4">
    <name type="scientific">Branchiostoma lanceolatum</name>
    <name type="common">Common lancelet</name>
    <name type="synonym">Amphioxus lanceolatum</name>
    <dbReference type="NCBI Taxonomy" id="7740"/>
    <lineage>
        <taxon>Eukaryota</taxon>
        <taxon>Metazoa</taxon>
        <taxon>Chordata</taxon>
        <taxon>Cephalochordata</taxon>
        <taxon>Leptocardii</taxon>
        <taxon>Amphioxiformes</taxon>
        <taxon>Branchiostomatidae</taxon>
        <taxon>Branchiostoma</taxon>
    </lineage>
</organism>
<name>A0A8J9YQ77_BRALA</name>
<feature type="compositionally biased region" description="Basic and acidic residues" evidence="2">
    <location>
        <begin position="406"/>
        <end position="415"/>
    </location>
</feature>
<proteinExistence type="predicted"/>
<keyword evidence="4" id="KW-1185">Reference proteome</keyword>
<dbReference type="OrthoDB" id="10016565at2759"/>
<dbReference type="EMBL" id="OV696686">
    <property type="protein sequence ID" value="CAH1233096.1"/>
    <property type="molecule type" value="Genomic_DNA"/>
</dbReference>
<dbReference type="AlphaFoldDB" id="A0A8J9YQ77"/>
<reference evidence="3" key="1">
    <citation type="submission" date="2022-01" db="EMBL/GenBank/DDBJ databases">
        <authorList>
            <person name="Braso-Vives M."/>
        </authorList>
    </citation>
    <scope>NUCLEOTIDE SEQUENCE</scope>
</reference>
<dbReference type="SUPFAM" id="SSF46966">
    <property type="entry name" value="Spectrin repeat"/>
    <property type="match status" value="1"/>
</dbReference>
<dbReference type="Proteomes" id="UP000838412">
    <property type="component" value="Chromosome 1"/>
</dbReference>
<evidence type="ECO:0000256" key="1">
    <source>
        <dbReference type="SAM" id="Coils"/>
    </source>
</evidence>
<dbReference type="Gene3D" id="1.20.58.60">
    <property type="match status" value="1"/>
</dbReference>
<protein>
    <submittedName>
        <fullName evidence="3">DST protein</fullName>
    </submittedName>
</protein>
<feature type="coiled-coil region" evidence="1">
    <location>
        <begin position="122"/>
        <end position="300"/>
    </location>
</feature>
<evidence type="ECO:0000313" key="4">
    <source>
        <dbReference type="Proteomes" id="UP000838412"/>
    </source>
</evidence>
<accession>A0A8J9YQ77</accession>
<sequence length="499" mass="57578">MLYLQTIAMVSLRVRPLRPPHRIPQTHGAVSSVLPPVGHCMAGHAEGEARGDVYSTSRVHVDSLQQLEQTGDTPSSLALPDYMNDSVVMITPPHTGFSRQQVREKNDLPPEVEERLLEAEQVQQEQAHIQTLETRNKELQVREKNDLSPEVEERLLEAEQVQQEQAHIQTLETRNKELQVREKNNLSPEVEERLQEAEQVQQEQAHIQTLETRNKELQVREKNDLSPEVEERLQEAEQVQQEQAHIQTLETRNKELQVQLAERNKQFRVLQEKFRMSNFHDEWHQKIDTTLEQLEKMQEQLGAPTPIVVETNEIEKQISEDEVLRTELEKHLSAIETLQATGADLISKSAGVDRGLSAKDMENKLCALHFMWRDIVCCFEQRHKGHEDAKRQHTLEDAATSLNKRLSFESRRDQDNDVGCAGTERGKKRAREEPDMPPLGGDQADIDIQPTPRKRGRPTGPSRKWGEKSLQYVDHHVDLKHSYYVMQENVDNFFPKTQT</sequence>
<keyword evidence="1" id="KW-0175">Coiled coil</keyword>
<evidence type="ECO:0000256" key="2">
    <source>
        <dbReference type="SAM" id="MobiDB-lite"/>
    </source>
</evidence>
<evidence type="ECO:0000313" key="3">
    <source>
        <dbReference type="EMBL" id="CAH1233096.1"/>
    </source>
</evidence>
<feature type="region of interest" description="Disordered" evidence="2">
    <location>
        <begin position="406"/>
        <end position="468"/>
    </location>
</feature>
<gene>
    <name evidence="3" type="primary">DST</name>
    <name evidence="3" type="ORF">BLAG_LOCUS1954</name>
</gene>